<comment type="caution">
    <text evidence="1">The sequence shown here is derived from an EMBL/GenBank/DDBJ whole genome shotgun (WGS) entry which is preliminary data.</text>
</comment>
<sequence length="420" mass="45387">MKTFHNPDRFMSDLRQVLSQGRKRIGMLVGAGAPMSLRVNEAGTLVAEGGRSLMPGVEALTTQSIEALSGQQKVAAEAIRAELGAAANIESILTRIRLLQQALGPAQVHGLDSDGYKALGAEICKKIGEVVGAPLPKERNPYTELVSWISGTLRSHPVEIFTTNYDLLFEEAFERSRASYFDGFTGGHLPFFDPVSVASDDLPPRWSRLWKLHGSLGWALEGDSVVRGRGKAASQLVYPDHLKYELTQKQPYSALFERLRQFLLTPDSILLTSGFSFRDAHICAVLDEALAMNANAAVMAFQYMPLASEEPACKLAYERPNLSVYAADGAVIGGVKGAWRPGDPPKNWEDIRATFWGPRWEGEESKFLLGDFAFLTRFCALAQATDMSAQATPDANVAALGAGSAAVVAVAVANVGEAKA</sequence>
<keyword evidence="2" id="KW-1185">Reference proteome</keyword>
<evidence type="ECO:0000313" key="2">
    <source>
        <dbReference type="Proteomes" id="UP001606301"/>
    </source>
</evidence>
<evidence type="ECO:0000313" key="1">
    <source>
        <dbReference type="EMBL" id="MFG6442204.1"/>
    </source>
</evidence>
<name>A0ABW7FLI1_9BURK</name>
<dbReference type="RefSeq" id="WP_394399208.1">
    <property type="nucleotide sequence ID" value="NZ_JBIGHW010000009.1"/>
</dbReference>
<accession>A0ABW7FLI1</accession>
<gene>
    <name evidence="1" type="ORF">ACG0Z3_16090</name>
</gene>
<dbReference type="Proteomes" id="UP001606301">
    <property type="component" value="Unassembled WGS sequence"/>
</dbReference>
<protein>
    <submittedName>
        <fullName evidence="1">SIR2 family protein</fullName>
    </submittedName>
</protein>
<dbReference type="EMBL" id="JBIGHW010000009">
    <property type="protein sequence ID" value="MFG6442204.1"/>
    <property type="molecule type" value="Genomic_DNA"/>
</dbReference>
<proteinExistence type="predicted"/>
<reference evidence="1 2" key="1">
    <citation type="submission" date="2024-08" db="EMBL/GenBank/DDBJ databases">
        <authorList>
            <person name="Lu H."/>
        </authorList>
    </citation>
    <scope>NUCLEOTIDE SEQUENCE [LARGE SCALE GENOMIC DNA]</scope>
    <source>
        <strain evidence="1 2">LKC17W</strain>
    </source>
</reference>
<dbReference type="Pfam" id="PF13289">
    <property type="entry name" value="SIR2_2"/>
    <property type="match status" value="1"/>
</dbReference>
<organism evidence="1 2">
    <name type="scientific">Pelomonas margarita</name>
    <dbReference type="NCBI Taxonomy" id="3299031"/>
    <lineage>
        <taxon>Bacteria</taxon>
        <taxon>Pseudomonadati</taxon>
        <taxon>Pseudomonadota</taxon>
        <taxon>Betaproteobacteria</taxon>
        <taxon>Burkholderiales</taxon>
        <taxon>Sphaerotilaceae</taxon>
        <taxon>Roseateles</taxon>
    </lineage>
</organism>